<reference evidence="2" key="1">
    <citation type="submission" date="2016-06" db="EMBL/GenBank/DDBJ databases">
        <authorList>
            <person name="Cuomo C."/>
            <person name="Litvintseva A."/>
            <person name="Heitman J."/>
            <person name="Chen Y."/>
            <person name="Sun S."/>
            <person name="Springer D."/>
            <person name="Dromer F."/>
            <person name="Young S."/>
            <person name="Zeng Q."/>
            <person name="Chapman S."/>
            <person name="Gujja S."/>
            <person name="Saif S."/>
            <person name="Birren B."/>
        </authorList>
    </citation>
    <scope>NUCLEOTIDE SEQUENCE</scope>
    <source>
        <strain evidence="2">CBS 7841</strain>
    </source>
</reference>
<gene>
    <name evidence="2" type="ORF">L203_106292</name>
</gene>
<dbReference type="RefSeq" id="XP_066071745.1">
    <property type="nucleotide sequence ID" value="XM_066215648.1"/>
</dbReference>
<keyword evidence="1" id="KW-0812">Transmembrane</keyword>
<sequence>MLYKALAAAEDESCLSACSHWSITLGFCRSHFSDFNQQFNSSYMNDFVSCLCQGSNKDGTFGNETINQSAGICSTCPTTPPLIKRNLQDFMKLCAVQGANGTSSNATEFRPVGYETSNDASKNAVNAGFETFSRTTGIWFSTILSVFVLGVFLL</sequence>
<evidence type="ECO:0000313" key="3">
    <source>
        <dbReference type="Proteomes" id="UP000094043"/>
    </source>
</evidence>
<reference evidence="2" key="3">
    <citation type="submission" date="2024-01" db="EMBL/GenBank/DDBJ databases">
        <authorList>
            <person name="Coelho M.A."/>
            <person name="David-Palma M."/>
            <person name="Shea T."/>
            <person name="Sun S."/>
            <person name="Cuomo C.A."/>
            <person name="Heitman J."/>
        </authorList>
    </citation>
    <scope>NUCLEOTIDE SEQUENCE</scope>
    <source>
        <strain evidence="2">CBS 7841</strain>
    </source>
</reference>
<evidence type="ECO:0000313" key="2">
    <source>
        <dbReference type="EMBL" id="WVN91045.1"/>
    </source>
</evidence>
<reference evidence="2" key="2">
    <citation type="journal article" date="2022" name="Elife">
        <title>Obligate sexual reproduction of a homothallic fungus closely related to the Cryptococcus pathogenic species complex.</title>
        <authorList>
            <person name="Passer A.R."/>
            <person name="Clancey S.A."/>
            <person name="Shea T."/>
            <person name="David-Palma M."/>
            <person name="Averette A.F."/>
            <person name="Boekhout T."/>
            <person name="Porcel B.M."/>
            <person name="Nowrousian M."/>
            <person name="Cuomo C.A."/>
            <person name="Sun S."/>
            <person name="Heitman J."/>
            <person name="Coelho M.A."/>
        </authorList>
    </citation>
    <scope>NUCLEOTIDE SEQUENCE</scope>
    <source>
        <strain evidence="2">CBS 7841</strain>
    </source>
</reference>
<dbReference type="KEGG" id="cdep:91090500"/>
<dbReference type="Proteomes" id="UP000094043">
    <property type="component" value="Chromosome 8"/>
</dbReference>
<keyword evidence="1" id="KW-0472">Membrane</keyword>
<dbReference type="EMBL" id="CP143791">
    <property type="protein sequence ID" value="WVN91045.1"/>
    <property type="molecule type" value="Genomic_DNA"/>
</dbReference>
<organism evidence="2 3">
    <name type="scientific">Cryptococcus depauperatus CBS 7841</name>
    <dbReference type="NCBI Taxonomy" id="1295531"/>
    <lineage>
        <taxon>Eukaryota</taxon>
        <taxon>Fungi</taxon>
        <taxon>Dikarya</taxon>
        <taxon>Basidiomycota</taxon>
        <taxon>Agaricomycotina</taxon>
        <taxon>Tremellomycetes</taxon>
        <taxon>Tremellales</taxon>
        <taxon>Cryptococcaceae</taxon>
        <taxon>Cryptococcus</taxon>
    </lineage>
</organism>
<protein>
    <submittedName>
        <fullName evidence="2">Uncharacterized protein</fullName>
    </submittedName>
</protein>
<proteinExistence type="predicted"/>
<name>A0AAJ8M3B1_9TREE</name>
<evidence type="ECO:0000256" key="1">
    <source>
        <dbReference type="SAM" id="Phobius"/>
    </source>
</evidence>
<dbReference type="GeneID" id="91090500"/>
<feature type="transmembrane region" description="Helical" evidence="1">
    <location>
        <begin position="136"/>
        <end position="153"/>
    </location>
</feature>
<dbReference type="AlphaFoldDB" id="A0AAJ8M3B1"/>
<accession>A0AAJ8M3B1</accession>
<keyword evidence="3" id="KW-1185">Reference proteome</keyword>
<keyword evidence="1" id="KW-1133">Transmembrane helix</keyword>